<feature type="repeat" description="RCC1" evidence="1">
    <location>
        <begin position="488"/>
        <end position="579"/>
    </location>
</feature>
<dbReference type="PANTHER" id="PTHR45982:SF1">
    <property type="entry name" value="REGULATOR OF CHROMOSOME CONDENSATION"/>
    <property type="match status" value="1"/>
</dbReference>
<dbReference type="InterPro" id="IPR051553">
    <property type="entry name" value="Ran_GTPase-activating"/>
</dbReference>
<gene>
    <name evidence="3" type="ORF">BESB_025490</name>
</gene>
<dbReference type="OrthoDB" id="329947at2759"/>
<evidence type="ECO:0000256" key="1">
    <source>
        <dbReference type="PROSITE-ProRule" id="PRU00235"/>
    </source>
</evidence>
<dbReference type="Pfam" id="PF13540">
    <property type="entry name" value="RCC1_2"/>
    <property type="match status" value="1"/>
</dbReference>
<dbReference type="Gene3D" id="2.130.10.30">
    <property type="entry name" value="Regulator of chromosome condensation 1/beta-lactamase-inhibitor protein II"/>
    <property type="match status" value="2"/>
</dbReference>
<comment type="caution">
    <text evidence="3">The sequence shown here is derived from an EMBL/GenBank/DDBJ whole genome shotgun (WGS) entry which is preliminary data.</text>
</comment>
<dbReference type="Pfam" id="PF00415">
    <property type="entry name" value="RCC1"/>
    <property type="match status" value="3"/>
</dbReference>
<evidence type="ECO:0000313" key="3">
    <source>
        <dbReference type="EMBL" id="PFH31575.1"/>
    </source>
</evidence>
<dbReference type="Proteomes" id="UP000224006">
    <property type="component" value="Unassembled WGS sequence"/>
</dbReference>
<name>A0A2A9M0S4_BESBE</name>
<dbReference type="EMBL" id="NWUJ01000014">
    <property type="protein sequence ID" value="PFH31575.1"/>
    <property type="molecule type" value="Genomic_DNA"/>
</dbReference>
<dbReference type="RefSeq" id="XP_029215584.1">
    <property type="nucleotide sequence ID" value="XM_029361229.1"/>
</dbReference>
<accession>A0A2A9M0S4</accession>
<feature type="repeat" description="RCC1" evidence="1">
    <location>
        <begin position="389"/>
        <end position="487"/>
    </location>
</feature>
<dbReference type="InterPro" id="IPR000408">
    <property type="entry name" value="Reg_chr_condens"/>
</dbReference>
<dbReference type="AlphaFoldDB" id="A0A2A9M0S4"/>
<dbReference type="PANTHER" id="PTHR45982">
    <property type="entry name" value="REGULATOR OF CHROMOSOME CONDENSATION"/>
    <property type="match status" value="1"/>
</dbReference>
<evidence type="ECO:0000256" key="2">
    <source>
        <dbReference type="SAM" id="MobiDB-lite"/>
    </source>
</evidence>
<dbReference type="PRINTS" id="PR00633">
    <property type="entry name" value="RCCNDNSATION"/>
</dbReference>
<dbReference type="PROSITE" id="PS50012">
    <property type="entry name" value="RCC1_3"/>
    <property type="match status" value="4"/>
</dbReference>
<feature type="region of interest" description="Disordered" evidence="2">
    <location>
        <begin position="163"/>
        <end position="187"/>
    </location>
</feature>
<proteinExistence type="predicted"/>
<dbReference type="PROSITE" id="PS00626">
    <property type="entry name" value="RCC1_2"/>
    <property type="match status" value="1"/>
</dbReference>
<dbReference type="VEuPathDB" id="ToxoDB:BESB_025490"/>
<feature type="repeat" description="RCC1" evidence="1">
    <location>
        <begin position="284"/>
        <end position="335"/>
    </location>
</feature>
<dbReference type="KEGG" id="bbes:BESB_025490"/>
<organism evidence="3 4">
    <name type="scientific">Besnoitia besnoiti</name>
    <name type="common">Apicomplexan protozoan</name>
    <dbReference type="NCBI Taxonomy" id="94643"/>
    <lineage>
        <taxon>Eukaryota</taxon>
        <taxon>Sar</taxon>
        <taxon>Alveolata</taxon>
        <taxon>Apicomplexa</taxon>
        <taxon>Conoidasida</taxon>
        <taxon>Coccidia</taxon>
        <taxon>Eucoccidiorida</taxon>
        <taxon>Eimeriorina</taxon>
        <taxon>Sarcocystidae</taxon>
        <taxon>Besnoitia</taxon>
    </lineage>
</organism>
<reference evidence="3 4" key="1">
    <citation type="submission" date="2017-09" db="EMBL/GenBank/DDBJ databases">
        <title>Genome sequencing of Besnoitia besnoiti strain Bb-Ger1.</title>
        <authorList>
            <person name="Schares G."/>
            <person name="Venepally P."/>
            <person name="Lorenzi H.A."/>
        </authorList>
    </citation>
    <scope>NUCLEOTIDE SEQUENCE [LARGE SCALE GENOMIC DNA]</scope>
    <source>
        <strain evidence="3 4">Bb-Ger1</strain>
    </source>
</reference>
<protein>
    <submittedName>
        <fullName evidence="3">RCC1 domain containing protein</fullName>
    </submittedName>
</protein>
<dbReference type="SUPFAM" id="SSF50985">
    <property type="entry name" value="RCC1/BLIP-II"/>
    <property type="match status" value="1"/>
</dbReference>
<keyword evidence="4" id="KW-1185">Reference proteome</keyword>
<feature type="repeat" description="RCC1" evidence="1">
    <location>
        <begin position="336"/>
        <end position="387"/>
    </location>
</feature>
<dbReference type="InterPro" id="IPR009091">
    <property type="entry name" value="RCC1/BLIP-II"/>
</dbReference>
<feature type="compositionally biased region" description="Polar residues" evidence="2">
    <location>
        <begin position="163"/>
        <end position="174"/>
    </location>
</feature>
<sequence length="623" mass="67761">MYDEERCCVLLGTAACHTRPCATASNILEVPELFRRRTARHHEHASLARPQVARYGDYSCRVGSVFFLGKETNGTFSTVPGLSGRHISFISGGYDKILVAVSSPTAVHASRPRRCHSTQQHRESGSHTNIDMKQAHGICDPVQANCFVEDSYFDASRLIPVRPSNSSRLRSQTSVPPPQPRQQCGSRVSDPLILGKRQHRSQEAEIHHSNRAVCLHQRGGEQSPTRRLPHSRCQDQPSQATCEAGNLSFNQVVVAAFAGSKFGRDRVVWACPGRHHFLILTSSGRLYSSGDSPYGCMGQGGLACSGAPLAIPALRHARVTQACVGESYSLALTADGGVYSWGGGFHGQLGRAPEEVSLIPRFLQRLMRIPINAIACNESHVIAITRDGGRCLAWGSNDCGQLGLGRRCPTQHTPQFVEITKGENASICNEGQPALNHNLEPFDNVSSAKQTAERAGPSHACTHSAREFVMVSGIAAGWRHSLALSVEGDVYAWGLNACGQLGLGHRGRTDVPTIVSDFPPQHLELWSSPYLPTSQKRIVSVSESSAFAPKAGGGHERPFRPKVHQISAGRLFSAFLLEDGRVLVSGRIPSGKEEATREKITRNHLRVTERSRKEIQACLTPSK</sequence>
<evidence type="ECO:0000313" key="4">
    <source>
        <dbReference type="Proteomes" id="UP000224006"/>
    </source>
</evidence>
<dbReference type="GeneID" id="40307601"/>
<dbReference type="STRING" id="94643.A0A2A9M0S4"/>